<proteinExistence type="predicted"/>
<evidence type="ECO:0000313" key="2">
    <source>
        <dbReference type="Proteomes" id="UP001214415"/>
    </source>
</evidence>
<name>A0AAF0EE97_9BASI</name>
<reference evidence="1" key="1">
    <citation type="submission" date="2023-03" db="EMBL/GenBank/DDBJ databases">
        <title>Mating type loci evolution in Malassezia.</title>
        <authorList>
            <person name="Coelho M.A."/>
        </authorList>
    </citation>
    <scope>NUCLEOTIDE SEQUENCE</scope>
    <source>
        <strain evidence="1">CBS 12830</strain>
    </source>
</reference>
<keyword evidence="2" id="KW-1185">Reference proteome</keyword>
<evidence type="ECO:0000313" key="1">
    <source>
        <dbReference type="EMBL" id="WFD22863.1"/>
    </source>
</evidence>
<gene>
    <name evidence="1" type="ORF">MEQU1_001540</name>
</gene>
<dbReference type="AlphaFoldDB" id="A0AAF0EE97"/>
<organism evidence="1 2">
    <name type="scientific">Malassezia equina</name>
    <dbReference type="NCBI Taxonomy" id="1381935"/>
    <lineage>
        <taxon>Eukaryota</taxon>
        <taxon>Fungi</taxon>
        <taxon>Dikarya</taxon>
        <taxon>Basidiomycota</taxon>
        <taxon>Ustilaginomycotina</taxon>
        <taxon>Malasseziomycetes</taxon>
        <taxon>Malasseziales</taxon>
        <taxon>Malasseziaceae</taxon>
        <taxon>Malassezia</taxon>
    </lineage>
</organism>
<dbReference type="Proteomes" id="UP001214415">
    <property type="component" value="Chromosome 3"/>
</dbReference>
<dbReference type="EMBL" id="CP119902">
    <property type="protein sequence ID" value="WFD22863.1"/>
    <property type="molecule type" value="Genomic_DNA"/>
</dbReference>
<sequence>MHRGPALPEALLVRILLDACHERAADYATPPYALVQAPLWAYETLRAAMTLSRAYYMALAPHLYHTIVLTRPSQLVQLVHTLVARPALGELVHTLSIGMVAPPISFEIPHLPFPQPFRDLAQALDLTNELYKDRHANFTTASGSLLSSTLEHDIAEVATLYAGPAGAAGLDVRHYGLDSHGDAIGLAEWTLRWLDVHGLLRWMRSLAAYERDEELRRWHAQPYNVEAYTYTLRAESPHAAVRIAEYEQKDAPVDDPFAPQPRHWRPVGARYDPLDWADASDMLFALPASDDDTLMALVWRILSRWPPSILPRWLCVLMAKALAQGRWAAMTSIQAHAPHTRPSQREEPPSALPFLLRDHFDDVSLYARVNALSLLLPMAPDAEAPQEAVPSLRTMKYALAQSLDRCPFGVPLPSLCVPSAARAPAVPALPTIHSLVNQVQTLLTLTVHVQTVCLSGMLDQAVAGPRWPAALGHLHTLCLGPPAPYSDAPFAWYMPAHPASQALSHMELTMYMVTQKEALAIGGADGALPRLVSVRWILVEQTARHRPRVHRPSEPGAIVAAMATMLGICLPGVVPAPPSEQVRQGLRHLHVVLDVPLYARVIAALPDPMAQDPRLRIESVSSDSSV</sequence>
<accession>A0AAF0EE97</accession>
<protein>
    <submittedName>
        <fullName evidence="1">Uncharacterized protein</fullName>
    </submittedName>
</protein>